<dbReference type="Pfam" id="PF03105">
    <property type="entry name" value="SPX"/>
    <property type="match status" value="2"/>
</dbReference>
<evidence type="ECO:0000313" key="8">
    <source>
        <dbReference type="EMBL" id="CCX30608.1"/>
    </source>
</evidence>
<keyword evidence="1" id="KW-0677">Repeat</keyword>
<dbReference type="EMBL" id="HF935458">
    <property type="protein sequence ID" value="CCX30608.1"/>
    <property type="molecule type" value="Genomic_DNA"/>
</dbReference>
<dbReference type="InterPro" id="IPR017946">
    <property type="entry name" value="PLC-like_Pdiesterase_TIM-brl"/>
</dbReference>
<organism evidence="8 9">
    <name type="scientific">Pyronema omphalodes (strain CBS 100304)</name>
    <name type="common">Pyronema confluens</name>
    <dbReference type="NCBI Taxonomy" id="1076935"/>
    <lineage>
        <taxon>Eukaryota</taxon>
        <taxon>Fungi</taxon>
        <taxon>Dikarya</taxon>
        <taxon>Ascomycota</taxon>
        <taxon>Pezizomycotina</taxon>
        <taxon>Pezizomycetes</taxon>
        <taxon>Pezizales</taxon>
        <taxon>Pyronemataceae</taxon>
        <taxon>Pyronema</taxon>
    </lineage>
</organism>
<evidence type="ECO:0000259" key="7">
    <source>
        <dbReference type="PROSITE" id="PS51704"/>
    </source>
</evidence>
<feature type="region of interest" description="Disordered" evidence="5">
    <location>
        <begin position="84"/>
        <end position="117"/>
    </location>
</feature>
<dbReference type="Gene3D" id="3.20.20.190">
    <property type="entry name" value="Phosphatidylinositol (PI) phosphodiesterase"/>
    <property type="match status" value="1"/>
</dbReference>
<feature type="compositionally biased region" description="Low complexity" evidence="5">
    <location>
        <begin position="635"/>
        <end position="647"/>
    </location>
</feature>
<gene>
    <name evidence="8" type="ORF">PCON_08945</name>
</gene>
<dbReference type="PANTHER" id="PTHR22958">
    <property type="entry name" value="GLYCEROPHOSPHORYL DIESTER PHOSPHODIESTERASE"/>
    <property type="match status" value="1"/>
</dbReference>
<dbReference type="eggNOG" id="KOG2421">
    <property type="taxonomic scope" value="Eukaryota"/>
</dbReference>
<dbReference type="PROSITE" id="PS50088">
    <property type="entry name" value="ANK_REPEAT"/>
    <property type="match status" value="3"/>
</dbReference>
<reference evidence="8 9" key="1">
    <citation type="journal article" date="2013" name="PLoS Genet.">
        <title>The genome and development-dependent transcriptomes of Pyronema confluens: a window into fungal evolution.</title>
        <authorList>
            <person name="Traeger S."/>
            <person name="Altegoer F."/>
            <person name="Freitag M."/>
            <person name="Gabaldon T."/>
            <person name="Kempken F."/>
            <person name="Kumar A."/>
            <person name="Marcet-Houben M."/>
            <person name="Poggeler S."/>
            <person name="Stajich J.E."/>
            <person name="Nowrousian M."/>
        </authorList>
    </citation>
    <scope>NUCLEOTIDE SEQUENCE [LARGE SCALE GENOMIC DNA]</scope>
    <source>
        <strain evidence="9">CBS 100304</strain>
        <tissue evidence="8">Vegetative mycelium</tissue>
    </source>
</reference>
<feature type="compositionally biased region" description="Polar residues" evidence="5">
    <location>
        <begin position="665"/>
        <end position="675"/>
    </location>
</feature>
<evidence type="ECO:0000313" key="9">
    <source>
        <dbReference type="Proteomes" id="UP000018144"/>
    </source>
</evidence>
<dbReference type="InterPro" id="IPR057506">
    <property type="entry name" value="C2_GPCPD1"/>
</dbReference>
<dbReference type="Pfam" id="PF12796">
    <property type="entry name" value="Ank_2"/>
    <property type="match status" value="2"/>
</dbReference>
<evidence type="ECO:0000256" key="1">
    <source>
        <dbReference type="ARBA" id="ARBA00022737"/>
    </source>
</evidence>
<feature type="repeat" description="ANK" evidence="4">
    <location>
        <begin position="403"/>
        <end position="435"/>
    </location>
</feature>
<dbReference type="SMART" id="SM00248">
    <property type="entry name" value="ANK"/>
    <property type="match status" value="7"/>
</dbReference>
<dbReference type="STRING" id="1076935.U4LFE6"/>
<evidence type="ECO:0000256" key="5">
    <source>
        <dbReference type="SAM" id="MobiDB-lite"/>
    </source>
</evidence>
<dbReference type="InterPro" id="IPR036770">
    <property type="entry name" value="Ankyrin_rpt-contain_sf"/>
</dbReference>
<feature type="domain" description="GP-PDE" evidence="7">
    <location>
        <begin position="853"/>
        <end position="1186"/>
    </location>
</feature>
<evidence type="ECO:0000256" key="4">
    <source>
        <dbReference type="PROSITE-ProRule" id="PRU00023"/>
    </source>
</evidence>
<evidence type="ECO:0000259" key="6">
    <source>
        <dbReference type="PROSITE" id="PS51382"/>
    </source>
</evidence>
<evidence type="ECO:0000256" key="2">
    <source>
        <dbReference type="ARBA" id="ARBA00022801"/>
    </source>
</evidence>
<dbReference type="AlphaFoldDB" id="U4LFE6"/>
<dbReference type="eggNOG" id="KOG1162">
    <property type="taxonomic scope" value="Eukaryota"/>
</dbReference>
<dbReference type="OrthoDB" id="197419at2759"/>
<dbReference type="Proteomes" id="UP000018144">
    <property type="component" value="Unassembled WGS sequence"/>
</dbReference>
<dbReference type="InterPro" id="IPR051578">
    <property type="entry name" value="GDPD"/>
</dbReference>
<dbReference type="Pfam" id="PF13637">
    <property type="entry name" value="Ank_4"/>
    <property type="match status" value="1"/>
</dbReference>
<dbReference type="PROSITE" id="PS50297">
    <property type="entry name" value="ANK_REP_REGION"/>
    <property type="match status" value="3"/>
</dbReference>
<feature type="region of interest" description="Disordered" evidence="5">
    <location>
        <begin position="627"/>
        <end position="675"/>
    </location>
</feature>
<dbReference type="OMA" id="WTPMEHA"/>
<evidence type="ECO:0000256" key="3">
    <source>
        <dbReference type="ARBA" id="ARBA00023043"/>
    </source>
</evidence>
<dbReference type="CDD" id="cd14484">
    <property type="entry name" value="SPX_GDE1_like"/>
    <property type="match status" value="1"/>
</dbReference>
<dbReference type="InterPro" id="IPR004331">
    <property type="entry name" value="SPX_dom"/>
</dbReference>
<feature type="region of interest" description="Disordered" evidence="5">
    <location>
        <begin position="933"/>
        <end position="982"/>
    </location>
</feature>
<dbReference type="GO" id="GO:0046475">
    <property type="term" value="P:glycerophospholipid catabolic process"/>
    <property type="evidence" value="ECO:0007669"/>
    <property type="project" value="TreeGrafter"/>
</dbReference>
<keyword evidence="2" id="KW-0378">Hydrolase</keyword>
<dbReference type="InterPro" id="IPR030395">
    <property type="entry name" value="GP_PDE_dom"/>
</dbReference>
<dbReference type="SUPFAM" id="SSF48403">
    <property type="entry name" value="Ankyrin repeat"/>
    <property type="match status" value="1"/>
</dbReference>
<proteinExistence type="predicted"/>
<dbReference type="InterPro" id="IPR002110">
    <property type="entry name" value="Ankyrin_rpt"/>
</dbReference>
<dbReference type="SUPFAM" id="SSF51695">
    <property type="entry name" value="PLC-like phosphodiesterases"/>
    <property type="match status" value="1"/>
</dbReference>
<keyword evidence="9" id="KW-1185">Reference proteome</keyword>
<feature type="repeat" description="ANK" evidence="4">
    <location>
        <begin position="495"/>
        <end position="527"/>
    </location>
</feature>
<protein>
    <submittedName>
        <fullName evidence="8">Similar to Glycerophosphodiester phosphodiesterase GDE1 acc. no. Q02979</fullName>
    </submittedName>
</protein>
<feature type="repeat" description="ANK" evidence="4">
    <location>
        <begin position="528"/>
        <end position="550"/>
    </location>
</feature>
<dbReference type="Pfam" id="PF03009">
    <property type="entry name" value="GDPD"/>
    <property type="match status" value="1"/>
</dbReference>
<dbReference type="Gene3D" id="1.25.40.20">
    <property type="entry name" value="Ankyrin repeat-containing domain"/>
    <property type="match status" value="2"/>
</dbReference>
<accession>U4LFE6</accession>
<keyword evidence="3 4" id="KW-0040">ANK repeat</keyword>
<dbReference type="Pfam" id="PF25329">
    <property type="entry name" value="C2_GDE1"/>
    <property type="match status" value="1"/>
</dbReference>
<feature type="compositionally biased region" description="Polar residues" evidence="5">
    <location>
        <begin position="933"/>
        <end position="952"/>
    </location>
</feature>
<dbReference type="PANTHER" id="PTHR22958:SF1">
    <property type="entry name" value="GLYCEROPHOSPHOCHOLINE PHOSPHODIESTERASE GPCPD1"/>
    <property type="match status" value="1"/>
</dbReference>
<feature type="domain" description="SPX" evidence="6">
    <location>
        <begin position="1"/>
        <end position="171"/>
    </location>
</feature>
<dbReference type="eggNOG" id="KOG0504">
    <property type="taxonomic scope" value="Eukaryota"/>
</dbReference>
<name>U4LFE6_PYROM</name>
<dbReference type="GO" id="GO:0047389">
    <property type="term" value="F:glycerophosphocholine phosphodiesterase activity"/>
    <property type="evidence" value="ECO:0007669"/>
    <property type="project" value="TreeGrafter"/>
</dbReference>
<feature type="compositionally biased region" description="Polar residues" evidence="5">
    <location>
        <begin position="87"/>
        <end position="96"/>
    </location>
</feature>
<sequence>MKFGKTLTRNQVPEWSTSYINYKGLKKEMKEAEKQKRAGDSPDLAPFLFALDRNIETVDTFFNKRLADANRRLKSLRSRYEDHFDLTPSSDNNTPAGSVKDEDFNSDNGKTDNGYGLDRDEMNEIMGALLELRSMLRKLQWYGELNRRGFIKILKKLDKKLEINVQRRYLETKVTPLAFASATDIMAMMQVVNLWLSKVGGTDGGLDPESARTADQVARPPYKRVSSGAAAGMTSEGVDTIDRCVREDNSQNLSEFLTSIEIGNVTPKLLLTLLQRCITNRSRKCVELLLGKLATLDEEDDINGRNIIHRMVISIGRAKGLMMSPQNDSFTETIPPASLSVSPRLFITPAEAPISAPPPSANTVECDGTLRLLPDDEAVQMLEYILSHLSSEQRGALAARDSYGRLPLHYAAQYGFVVLIKLLIKYMREWNQFNVTDGIDSADWQDADGYAPLHLAVIGEHPKTTRLLLQAESLDNEDGDGPTDKVIEARKHVSKSSAVLLLAARRNCVTIVELLVEAGVDVNYQDENGETALHHAARLGHTKCIQALLSGNGGQKPNVELAEKTYGWTPLFVAAVEGKQEAAEALIEVGDADIDKTDSSGWTAAEHAGLRGHLVLAKMLIEKRTQNPDKLNVTASSSPKLSSSPASDKNIPASALNGSLGPIGSTPSPAPQSVKSFGHRYLKGGQTMVLITLGSMDVRKDVQAVKLDQIPVSEAHTTQLDTALSLIVSANGASGEPTIVDLPVHENVTSDDPILFETRDINKVKIMFDIVPTYAGTKDKIIGRAVALLGAVRAVVGKNKASLQGGIQVPIMAINTLEVIGSVNFEFTIITPFEHPNIEISKEHTYWKSLTTPRVIGHRGLGKNFPARKSLQLGENTLLSFITAAKLGAAYVEFDVQLTKDYVPVIYHDFLVGETGIDAPVHTMTLEQFMSMNPAQNSRSGSPDRNTGSPPNEASADSKAAPTLRRARSMSLNEPEFRNGDNSERVRFSRAFKKNGFKGNSRGHSIQSPFATLEQTFKELPQDIGFNIELKYPTLQESEEEDMDAIVIEMNSWVDHILKVVYDHARERNIIFSSFNPDVCLMLSFKQPSIPILFLTEGGTRALGDIRTTSLQEAVRFANRWNLLGIVSDAEPLVMCPRLIRVVKESGLVCVTYGTLNNDKHNVKLQVEQGMDAIIVDHVLEIDKALRTAPEDRQVEVNEAVKSVV</sequence>
<dbReference type="PROSITE" id="PS51704">
    <property type="entry name" value="GP_PDE"/>
    <property type="match status" value="1"/>
</dbReference>
<dbReference type="PROSITE" id="PS51382">
    <property type="entry name" value="SPX"/>
    <property type="match status" value="1"/>
</dbReference>